<dbReference type="EMBL" id="ACKU01000012">
    <property type="protein sequence ID" value="EER74929.1"/>
    <property type="molecule type" value="Genomic_DNA"/>
</dbReference>
<feature type="transmembrane region" description="Helical" evidence="1">
    <location>
        <begin position="36"/>
        <end position="55"/>
    </location>
</feature>
<dbReference type="Proteomes" id="UP000004528">
    <property type="component" value="Unassembled WGS sequence"/>
</dbReference>
<sequence length="69" mass="7833">MLEIIIDILEFVMFISAIGTFVVLKPLFKTFTKSQKVWTIIFVTSSVILFLMTNIPDFIKGFTDGINGK</sequence>
<evidence type="ECO:0000313" key="2">
    <source>
        <dbReference type="EMBL" id="EER74929.1"/>
    </source>
</evidence>
<dbReference type="OrthoDB" id="2151953at2"/>
<gene>
    <name evidence="2" type="ORF">HMPREF0877_0870</name>
</gene>
<dbReference type="HOGENOM" id="CLU_2717533_0_0_9"/>
<protein>
    <submittedName>
        <fullName evidence="2">Uncharacterized protein</fullName>
    </submittedName>
</protein>
<feature type="transmembrane region" description="Helical" evidence="1">
    <location>
        <begin position="6"/>
        <end position="24"/>
    </location>
</feature>
<dbReference type="RefSeq" id="WP_002828447.1">
    <property type="nucleotide sequence ID" value="NZ_GG697130.1"/>
</dbReference>
<keyword evidence="1" id="KW-1133">Transmembrane helix</keyword>
<keyword evidence="1" id="KW-0472">Membrane</keyword>
<keyword evidence="1" id="KW-0812">Transmembrane</keyword>
<comment type="caution">
    <text evidence="2">The sequence shown here is derived from an EMBL/GenBank/DDBJ whole genome shotgun (WGS) entry which is preliminary data.</text>
</comment>
<organism evidence="2 3">
    <name type="scientific">Weissella paramesenteroides ATCC 33313</name>
    <dbReference type="NCBI Taxonomy" id="585506"/>
    <lineage>
        <taxon>Bacteria</taxon>
        <taxon>Bacillati</taxon>
        <taxon>Bacillota</taxon>
        <taxon>Bacilli</taxon>
        <taxon>Lactobacillales</taxon>
        <taxon>Lactobacillaceae</taxon>
        <taxon>Weissella</taxon>
    </lineage>
</organism>
<evidence type="ECO:0000313" key="3">
    <source>
        <dbReference type="Proteomes" id="UP000004528"/>
    </source>
</evidence>
<keyword evidence="3" id="KW-1185">Reference proteome</keyword>
<dbReference type="AlphaFoldDB" id="C5RA75"/>
<reference evidence="2 3" key="1">
    <citation type="submission" date="2009-04" db="EMBL/GenBank/DDBJ databases">
        <authorList>
            <person name="Qin X."/>
            <person name="Bachman B."/>
            <person name="Battles P."/>
            <person name="Bell A."/>
            <person name="Bess C."/>
            <person name="Bickham C."/>
            <person name="Chaboub L."/>
            <person name="Chen D."/>
            <person name="Coyle M."/>
            <person name="Deiros D.R."/>
            <person name="Dinh H."/>
            <person name="Forbes L."/>
            <person name="Fowler G."/>
            <person name="Francisco L."/>
            <person name="Fu Q."/>
            <person name="Gubbala S."/>
            <person name="Hale W."/>
            <person name="Han Y."/>
            <person name="Hemphill L."/>
            <person name="Highlander S.K."/>
            <person name="Hirani K."/>
            <person name="Hogues M."/>
            <person name="Jackson L."/>
            <person name="Jakkamsetti A."/>
            <person name="Javaid M."/>
            <person name="Jiang H."/>
            <person name="Korchina V."/>
            <person name="Kovar C."/>
            <person name="Lara F."/>
            <person name="Lee S."/>
            <person name="Mata R."/>
            <person name="Mathew T."/>
            <person name="Moen C."/>
            <person name="Morales K."/>
            <person name="Munidasa M."/>
            <person name="Nazareth L."/>
            <person name="Ngo R."/>
            <person name="Nguyen L."/>
            <person name="Okwuonu G."/>
            <person name="Ongeri F."/>
            <person name="Patil S."/>
            <person name="Petrosino J."/>
            <person name="Pham C."/>
            <person name="Pham P."/>
            <person name="Pu L.-L."/>
            <person name="Puazo M."/>
            <person name="Raj R."/>
            <person name="Reid J."/>
            <person name="Rouhana J."/>
            <person name="Saada N."/>
            <person name="Shang Y."/>
            <person name="Simmons D."/>
            <person name="Thornton R."/>
            <person name="Warren J."/>
            <person name="Weissenberger G."/>
            <person name="Zhang J."/>
            <person name="Zhang L."/>
            <person name="Zhou C."/>
            <person name="Zhu D."/>
            <person name="Muzny D."/>
            <person name="Worley K."/>
            <person name="Gibbs R."/>
        </authorList>
    </citation>
    <scope>NUCLEOTIDE SEQUENCE [LARGE SCALE GENOMIC DNA]</scope>
    <source>
        <strain evidence="2 3">ATCC 33313</strain>
    </source>
</reference>
<accession>C5RA75</accession>
<proteinExistence type="predicted"/>
<evidence type="ECO:0000256" key="1">
    <source>
        <dbReference type="SAM" id="Phobius"/>
    </source>
</evidence>
<dbReference type="STRING" id="585506.HMPREF0877_0870"/>
<name>C5RA75_WEIPA</name>